<keyword evidence="8" id="KW-1185">Reference proteome</keyword>
<evidence type="ECO:0000256" key="5">
    <source>
        <dbReference type="ARBA" id="ARBA00022842"/>
    </source>
</evidence>
<dbReference type="SUPFAM" id="SSF56059">
    <property type="entry name" value="Glutathione synthetase ATP-binding domain-like"/>
    <property type="match status" value="1"/>
</dbReference>
<dbReference type="AlphaFoldDB" id="A0A387FK23"/>
<evidence type="ECO:0000313" key="7">
    <source>
        <dbReference type="EMBL" id="AYG59730.1"/>
    </source>
</evidence>
<dbReference type="RefSeq" id="WP_120704736.1">
    <property type="nucleotide sequence ID" value="NZ_CP032694.1"/>
</dbReference>
<dbReference type="Pfam" id="PF03738">
    <property type="entry name" value="GSP_synth"/>
    <property type="match status" value="1"/>
</dbReference>
<dbReference type="SUPFAM" id="SSF52440">
    <property type="entry name" value="PreATP-grasp domain"/>
    <property type="match status" value="1"/>
</dbReference>
<feature type="domain" description="Glutathionylspermidine synthase pre-ATP-grasp-like" evidence="6">
    <location>
        <begin position="12"/>
        <end position="387"/>
    </location>
</feature>
<keyword evidence="2" id="KW-0479">Metal-binding</keyword>
<dbReference type="InterPro" id="IPR005494">
    <property type="entry name" value="GSPS_pre-ATP-grasp-like_dom"/>
</dbReference>
<evidence type="ECO:0000313" key="8">
    <source>
        <dbReference type="Proteomes" id="UP000282195"/>
    </source>
</evidence>
<dbReference type="Gene3D" id="3.30.1490.330">
    <property type="match status" value="1"/>
</dbReference>
<dbReference type="GO" id="GO:0016874">
    <property type="term" value="F:ligase activity"/>
    <property type="evidence" value="ECO:0007669"/>
    <property type="project" value="UniProtKB-KW"/>
</dbReference>
<gene>
    <name evidence="7" type="ORF">CCGE525_13645</name>
</gene>
<dbReference type="Proteomes" id="UP000282195">
    <property type="component" value="Chromosome"/>
</dbReference>
<dbReference type="GO" id="GO:0046872">
    <property type="term" value="F:metal ion binding"/>
    <property type="evidence" value="ECO:0007669"/>
    <property type="project" value="UniProtKB-KW"/>
</dbReference>
<evidence type="ECO:0000256" key="4">
    <source>
        <dbReference type="ARBA" id="ARBA00022840"/>
    </source>
</evidence>
<reference evidence="7 8" key="1">
    <citation type="submission" date="2018-10" db="EMBL/GenBank/DDBJ databases">
        <title>Rhizobium etli, R. leguminosarum and a new Rhizobium genospecies from Phaseolus dumosus.</title>
        <authorList>
            <person name="Ramirez-Puebla S.T."/>
            <person name="Rogel-Hernandez M.A."/>
            <person name="Guerrero G."/>
            <person name="Ormeno-Orrillo E."/>
            <person name="Martinez-Romero J.C."/>
            <person name="Negrete-Yankelevich S."/>
            <person name="Martinez-Romero E."/>
        </authorList>
    </citation>
    <scope>NUCLEOTIDE SEQUENCE [LARGE SCALE GENOMIC DNA]</scope>
    <source>
        <strain evidence="7 8">CCGE525</strain>
    </source>
</reference>
<keyword evidence="3" id="KW-0547">Nucleotide-binding</keyword>
<keyword evidence="5" id="KW-0460">Magnesium</keyword>
<keyword evidence="1" id="KW-0436">Ligase</keyword>
<accession>A0A387FK23</accession>
<organism evidence="7 8">
    <name type="scientific">Rhizobium jaguaris</name>
    <dbReference type="NCBI Taxonomy" id="1312183"/>
    <lineage>
        <taxon>Bacteria</taxon>
        <taxon>Pseudomonadati</taxon>
        <taxon>Pseudomonadota</taxon>
        <taxon>Alphaproteobacteria</taxon>
        <taxon>Hyphomicrobiales</taxon>
        <taxon>Rhizobiaceae</taxon>
        <taxon>Rhizobium/Agrobacterium group</taxon>
        <taxon>Rhizobium</taxon>
    </lineage>
</organism>
<evidence type="ECO:0000259" key="6">
    <source>
        <dbReference type="Pfam" id="PF03738"/>
    </source>
</evidence>
<protein>
    <submittedName>
        <fullName evidence="7">Glutathionylspermidine synthase family protein</fullName>
    </submittedName>
</protein>
<name>A0A387FK23_9HYPH</name>
<evidence type="ECO:0000256" key="1">
    <source>
        <dbReference type="ARBA" id="ARBA00022598"/>
    </source>
</evidence>
<dbReference type="InterPro" id="IPR016185">
    <property type="entry name" value="PreATP-grasp_dom_sf"/>
</dbReference>
<evidence type="ECO:0000256" key="2">
    <source>
        <dbReference type="ARBA" id="ARBA00022723"/>
    </source>
</evidence>
<dbReference type="KEGG" id="rjg:CCGE525_13645"/>
<proteinExistence type="predicted"/>
<dbReference type="EMBL" id="CP032694">
    <property type="protein sequence ID" value="AYG59730.1"/>
    <property type="molecule type" value="Genomic_DNA"/>
</dbReference>
<dbReference type="OrthoDB" id="9765517at2"/>
<keyword evidence="4" id="KW-0067">ATP-binding</keyword>
<dbReference type="GO" id="GO:0005524">
    <property type="term" value="F:ATP binding"/>
    <property type="evidence" value="ECO:0007669"/>
    <property type="project" value="UniProtKB-KW"/>
</dbReference>
<sequence length="390" mass="44607">MKRVIMNERPDWKVDAEACGFTIHSMYGQRYWDERHAYAFTLDEVETKLEDPSASLLEMCYAAVERIASDDELMLRMAIPSACHDAVLRSWRNRERDLYGRFDLSYNGNGPAKLLEFNADTPTSLFESAVFQWRWLEDMKQRGELPSSADQFNSVHERLIDAMRILAAPSGRMHFAGMLESEEDLVTLNYLVDCAVQAGCKTKLIAMRDIGVDDSQRLIDLQDEPIDCIFKLYPLEDMVREPFGRYLPLTPTRIIEPLWKLTLSNKGLLPVLWEMFPGHENLLPAYFEDDPRIDDLGDRYVRKPLLSREGANVTLVSHEAGAGIYHVEGPYGEEGYIRQALHLLPRFGNDWTVIGSWIVAGKPAGIGIREDDTPVTRDTSRFVPHYILDT</sequence>
<evidence type="ECO:0000256" key="3">
    <source>
        <dbReference type="ARBA" id="ARBA00022741"/>
    </source>
</evidence>